<keyword evidence="2" id="KW-1185">Reference proteome</keyword>
<gene>
    <name evidence="1" type="ORF">EV386_1328</name>
</gene>
<organism evidence="1 2">
    <name type="scientific">Xylanimonas ulmi</name>
    <dbReference type="NCBI Taxonomy" id="228973"/>
    <lineage>
        <taxon>Bacteria</taxon>
        <taxon>Bacillati</taxon>
        <taxon>Actinomycetota</taxon>
        <taxon>Actinomycetes</taxon>
        <taxon>Micrococcales</taxon>
        <taxon>Promicromonosporaceae</taxon>
        <taxon>Xylanimonas</taxon>
    </lineage>
</organism>
<evidence type="ECO:0000313" key="1">
    <source>
        <dbReference type="EMBL" id="RZS61047.1"/>
    </source>
</evidence>
<dbReference type="RefSeq" id="WP_130413444.1">
    <property type="nucleotide sequence ID" value="NZ_SGWX01000001.1"/>
</dbReference>
<proteinExistence type="predicted"/>
<dbReference type="EMBL" id="SGWX01000001">
    <property type="protein sequence ID" value="RZS61047.1"/>
    <property type="molecule type" value="Genomic_DNA"/>
</dbReference>
<evidence type="ECO:0008006" key="3">
    <source>
        <dbReference type="Google" id="ProtNLM"/>
    </source>
</evidence>
<dbReference type="AlphaFoldDB" id="A0A4Q7M2I9"/>
<protein>
    <recommendedName>
        <fullName evidence="3">Excreted virulence factor EspC (Type VII ESX diderm)</fullName>
    </recommendedName>
</protein>
<accession>A0A4Q7M2I9</accession>
<name>A0A4Q7M2I9_9MICO</name>
<reference evidence="1 2" key="1">
    <citation type="submission" date="2019-02" db="EMBL/GenBank/DDBJ databases">
        <title>Sequencing the genomes of 1000 actinobacteria strains.</title>
        <authorList>
            <person name="Klenk H.-P."/>
        </authorList>
    </citation>
    <scope>NUCLEOTIDE SEQUENCE [LARGE SCALE GENOMIC DNA]</scope>
    <source>
        <strain evidence="1 2">DSM 16932</strain>
    </source>
</reference>
<comment type="caution">
    <text evidence="1">The sequence shown here is derived from an EMBL/GenBank/DDBJ whole genome shotgun (WGS) entry which is preliminary data.</text>
</comment>
<evidence type="ECO:0000313" key="2">
    <source>
        <dbReference type="Proteomes" id="UP000293852"/>
    </source>
</evidence>
<sequence length="102" mass="11074">MAEKLQVTDDVGNLAQNLRSVRAAFEGADRTADTLADAVGHPRLAGVLRDFAGQWDDRRRELAQQVDRVAELAAAVDQGFADADRELARAMDQRGAPTRTIA</sequence>
<dbReference type="Proteomes" id="UP000293852">
    <property type="component" value="Unassembled WGS sequence"/>
</dbReference>
<dbReference type="OrthoDB" id="4828169at2"/>